<dbReference type="CDD" id="cd06347">
    <property type="entry name" value="PBP1_ABC_LivK_ligand_binding-like"/>
    <property type="match status" value="1"/>
</dbReference>
<dbReference type="PANTHER" id="PTHR30483:SF6">
    <property type="entry name" value="PERIPLASMIC BINDING PROTEIN OF ABC TRANSPORTER FOR NATURAL AMINO ACIDS"/>
    <property type="match status" value="1"/>
</dbReference>
<comment type="similarity">
    <text evidence="1">Belongs to the leucine-binding protein family.</text>
</comment>
<dbReference type="PRINTS" id="PR00337">
    <property type="entry name" value="LEUILEVALBP"/>
</dbReference>
<evidence type="ECO:0000313" key="7">
    <source>
        <dbReference type="EMBL" id="TLQ41566.1"/>
    </source>
</evidence>
<keyword evidence="2" id="KW-0813">Transport</keyword>
<evidence type="ECO:0000256" key="2">
    <source>
        <dbReference type="ARBA" id="ARBA00022448"/>
    </source>
</evidence>
<dbReference type="InterPro" id="IPR028082">
    <property type="entry name" value="Peripla_BP_I"/>
</dbReference>
<dbReference type="Proteomes" id="UP000306420">
    <property type="component" value="Unassembled WGS sequence"/>
</dbReference>
<proteinExistence type="inferred from homology"/>
<dbReference type="PANTHER" id="PTHR30483">
    <property type="entry name" value="LEUCINE-SPECIFIC-BINDING PROTEIN"/>
    <property type="match status" value="1"/>
</dbReference>
<sequence>MKLRKLALSLLTGLAVGSSLLGAGQVLAQDTVKIGGNFELTGDAAAYGTPMSEAAKLAVKEVNENGGVLGGEVEYVEYDNTSDLTEAASVAQRLASEDVVGIVGPATTGDSNAQIPVIQEAAVPAILPAATGNGMTLDDNGDVFEYLFRVAFEDAFQGRAAASYVTETLGAQTAALFVDQSTDYATGLEQAFTEEFEALGGQVVTTESFQSGDTDFTASLTSLLSQEFDVLYVPGYYTEVGLLIKQARELGITQPIVGGDGLGNQTLVDLAGASNVNDVYYTAHYSPLSDDEDLQDFLTKFEEEYGKQADQFAVLSYDATMLLLDAVGRARSADRQAVTDALAATETFDGLTGTFSIDEDHNPVKEVLMLQLTNGEVANVEAVNVGE</sequence>
<dbReference type="Gene3D" id="3.40.50.2300">
    <property type="match status" value="2"/>
</dbReference>
<gene>
    <name evidence="7" type="ORF">FEZ33_05285</name>
</gene>
<dbReference type="GO" id="GO:0006865">
    <property type="term" value="P:amino acid transport"/>
    <property type="evidence" value="ECO:0007669"/>
    <property type="project" value="UniProtKB-KW"/>
</dbReference>
<keyword evidence="4" id="KW-0029">Amino-acid transport</keyword>
<dbReference type="InterPro" id="IPR028081">
    <property type="entry name" value="Leu-bd"/>
</dbReference>
<dbReference type="SUPFAM" id="SSF53822">
    <property type="entry name" value="Periplasmic binding protein-like I"/>
    <property type="match status" value="1"/>
</dbReference>
<dbReference type="OrthoDB" id="9783240at2"/>
<feature type="signal peptide" evidence="5">
    <location>
        <begin position="1"/>
        <end position="28"/>
    </location>
</feature>
<evidence type="ECO:0000313" key="8">
    <source>
        <dbReference type="Proteomes" id="UP000306420"/>
    </source>
</evidence>
<dbReference type="InterPro" id="IPR000709">
    <property type="entry name" value="Leu_Ile_Val-bd"/>
</dbReference>
<dbReference type="Pfam" id="PF13458">
    <property type="entry name" value="Peripla_BP_6"/>
    <property type="match status" value="1"/>
</dbReference>
<keyword evidence="3 5" id="KW-0732">Signal</keyword>
<reference evidence="7 8" key="1">
    <citation type="submission" date="2019-05" db="EMBL/GenBank/DDBJ databases">
        <title>The metagenome of a microbial culture collection derived from dairy environment covers the genomic content of the human microbiome.</title>
        <authorList>
            <person name="Roder T."/>
            <person name="Wuthrich D."/>
            <person name="Sattari Z."/>
            <person name="Von Ah U."/>
            <person name="Bar C."/>
            <person name="Ronchi F."/>
            <person name="Macpherson A.J."/>
            <person name="Ganal-Vonarburg S.C."/>
            <person name="Bruggmann R."/>
            <person name="Vergeres G."/>
        </authorList>
    </citation>
    <scope>NUCLEOTIDE SEQUENCE [LARGE SCALE GENOMIC DNA]</scope>
    <source>
        <strain evidence="7 8">FAM 24227</strain>
    </source>
</reference>
<evidence type="ECO:0000256" key="4">
    <source>
        <dbReference type="ARBA" id="ARBA00022970"/>
    </source>
</evidence>
<accession>A0A5R9DZR8</accession>
<protein>
    <submittedName>
        <fullName evidence="7">ABC transporter substrate-binding protein</fullName>
    </submittedName>
</protein>
<feature type="domain" description="Leucine-binding protein" evidence="6">
    <location>
        <begin position="31"/>
        <end position="375"/>
    </location>
</feature>
<dbReference type="RefSeq" id="WP_138404363.1">
    <property type="nucleotide sequence ID" value="NZ_VBSP01000014.1"/>
</dbReference>
<evidence type="ECO:0000259" key="6">
    <source>
        <dbReference type="Pfam" id="PF13458"/>
    </source>
</evidence>
<dbReference type="EMBL" id="VBSP01000014">
    <property type="protein sequence ID" value="TLQ41566.1"/>
    <property type="molecule type" value="Genomic_DNA"/>
</dbReference>
<dbReference type="InterPro" id="IPR051010">
    <property type="entry name" value="BCAA_transport"/>
</dbReference>
<dbReference type="AlphaFoldDB" id="A0A5R9DZR8"/>
<comment type="caution">
    <text evidence="7">The sequence shown here is derived from an EMBL/GenBank/DDBJ whole genome shotgun (WGS) entry which is preliminary data.</text>
</comment>
<feature type="chain" id="PRO_5024396336" evidence="5">
    <location>
        <begin position="29"/>
        <end position="387"/>
    </location>
</feature>
<evidence type="ECO:0000256" key="3">
    <source>
        <dbReference type="ARBA" id="ARBA00022729"/>
    </source>
</evidence>
<evidence type="ECO:0000256" key="5">
    <source>
        <dbReference type="SAM" id="SignalP"/>
    </source>
</evidence>
<evidence type="ECO:0000256" key="1">
    <source>
        <dbReference type="ARBA" id="ARBA00010062"/>
    </source>
</evidence>
<name>A0A5R9DZR8_9LACT</name>
<organism evidence="7 8">
    <name type="scientific">Ruoffia tabacinasalis</name>
    <dbReference type="NCBI Taxonomy" id="87458"/>
    <lineage>
        <taxon>Bacteria</taxon>
        <taxon>Bacillati</taxon>
        <taxon>Bacillota</taxon>
        <taxon>Bacilli</taxon>
        <taxon>Lactobacillales</taxon>
        <taxon>Aerococcaceae</taxon>
        <taxon>Ruoffia</taxon>
    </lineage>
</organism>